<accession>A0A1S2VD62</accession>
<gene>
    <name evidence="7" type="ORF">BLX24_23650</name>
</gene>
<dbReference type="RefSeq" id="WP_071505701.1">
    <property type="nucleotide sequence ID" value="NZ_MORL01000020.1"/>
</dbReference>
<dbReference type="Pfam" id="PF04357">
    <property type="entry name" value="TamB"/>
    <property type="match status" value="1"/>
</dbReference>
<dbReference type="EMBL" id="MORL01000020">
    <property type="protein sequence ID" value="OIN56629.1"/>
    <property type="molecule type" value="Genomic_DNA"/>
</dbReference>
<keyword evidence="8" id="KW-1185">Reference proteome</keyword>
<organism evidence="7 8">
    <name type="scientific">Arsenicibacter rosenii</name>
    <dbReference type="NCBI Taxonomy" id="1750698"/>
    <lineage>
        <taxon>Bacteria</taxon>
        <taxon>Pseudomonadati</taxon>
        <taxon>Bacteroidota</taxon>
        <taxon>Cytophagia</taxon>
        <taxon>Cytophagales</taxon>
        <taxon>Spirosomataceae</taxon>
        <taxon>Arsenicibacter</taxon>
    </lineage>
</organism>
<dbReference type="Proteomes" id="UP000181790">
    <property type="component" value="Unassembled WGS sequence"/>
</dbReference>
<evidence type="ECO:0000313" key="8">
    <source>
        <dbReference type="Proteomes" id="UP000181790"/>
    </source>
</evidence>
<evidence type="ECO:0000256" key="2">
    <source>
        <dbReference type="ARBA" id="ARBA00022692"/>
    </source>
</evidence>
<evidence type="ECO:0000256" key="5">
    <source>
        <dbReference type="SAM" id="MobiDB-lite"/>
    </source>
</evidence>
<proteinExistence type="predicted"/>
<dbReference type="InterPro" id="IPR007452">
    <property type="entry name" value="TamB_C"/>
</dbReference>
<dbReference type="GO" id="GO:0009306">
    <property type="term" value="P:protein secretion"/>
    <property type="evidence" value="ECO:0007669"/>
    <property type="project" value="InterPro"/>
</dbReference>
<feature type="compositionally biased region" description="Polar residues" evidence="5">
    <location>
        <begin position="1544"/>
        <end position="1555"/>
    </location>
</feature>
<keyword evidence="4" id="KW-0472">Membrane</keyword>
<protein>
    <recommendedName>
        <fullName evidence="6">Translocation and assembly module TamB C-terminal domain-containing protein</fullName>
    </recommendedName>
</protein>
<dbReference type="GO" id="GO:0005886">
    <property type="term" value="C:plasma membrane"/>
    <property type="evidence" value="ECO:0007669"/>
    <property type="project" value="InterPro"/>
</dbReference>
<keyword evidence="3" id="KW-1133">Transmembrane helix</keyword>
<comment type="caution">
    <text evidence="7">The sequence shown here is derived from an EMBL/GenBank/DDBJ whole genome shotgun (WGS) entry which is preliminary data.</text>
</comment>
<reference evidence="7 8" key="1">
    <citation type="submission" date="2016-10" db="EMBL/GenBank/DDBJ databases">
        <title>Arsenicibacter rosenii gen. nov., sp. nov., an efficient arsenic-methylating bacterium isolated from an arsenic-contaminated paddy soil.</title>
        <authorList>
            <person name="Huang K."/>
        </authorList>
    </citation>
    <scope>NUCLEOTIDE SEQUENCE [LARGE SCALE GENOMIC DNA]</scope>
    <source>
        <strain evidence="7 8">SM-1</strain>
    </source>
</reference>
<evidence type="ECO:0000256" key="1">
    <source>
        <dbReference type="ARBA" id="ARBA00004167"/>
    </source>
</evidence>
<feature type="domain" description="Translocation and assembly module TamB C-terminal" evidence="6">
    <location>
        <begin position="1056"/>
        <end position="1505"/>
    </location>
</feature>
<keyword evidence="2" id="KW-0812">Transmembrane</keyword>
<sequence length="1577" mass="176720">MRSFFSVFLKSLLYLTLSVVLLLVTVAVSLQIPAVQTVVVNRLADYVSEKLDHPIHFKHVYIRWFDSLVMEGVSVLDLKRRPMITVNRLEVDYNLQNLIDSSAHNIHIDEVLLYQPDVRLIKNPKTGDLNIDEFIANIENLLAADPDKPNRPDNNVPFTIGKATVIDGKFTYDDPREKLMNDPKSFDYNHFTLEKLNGNVRNFLALGDTIALDVTKLRTVDRDSKLTVHRMDTKFLYCAKKMEMAELTARIGNSLVRDHIVFLYDHPRDFGEYNDRVLMQGNLENCRVSSADLGFFSDYIRELRETWLLSGWFNGTVKDFRISRTDLRFGPGFRSRLRGELGFKGLPETEGLKVDFWFHPSQVNMADIRQYYPEEGFNHTVQKLGTVDFDARFTGLFDNFHTSGNFRTALGNVFGKLDLKLADETVKKPVQQTSYSADLKAENLALGALIDRPELFQTINGHGRISGRGLSVDKANVDVDGVFEQVGVQGYDYRNLVVRGNLQKAFFNGHVGLRDPNLQFYLDGECDLSGSATNQKTNRYDLRGAVLHADLRALGLMPDSLVVKTELDVQMQGNTLDEFEGQAFFKNGLLSLNRRNLPVDTLSVVSVIRPSGRHLLVNSDFLIAQVKGNFLPNQTVDDLARLWHEYELYFMGDVATRQTYYARKQQLINKKPVSPYQIDYWFLAKQVRPLVTFLDPSVQVANGTRIEGQLSVDNTTLFTANVHTDSVRVGSVYLGESEAELTTSKFTTGQDVLASVEFSSKQQQFSAMAPTEKLVIDATWDVDHIDFRGNIQQQNSTNRADLHGEMRFKGDAIDMTFQRAQFHLLESDWSLNPQSLIRKVGDEITFRNVSALNGNQLISAVGKISRDSSQMLQVRANNFSLETLDPVLNTRIQGTLNGMATIRNLYETAIVESNGKIIDLSYDDFRIGDVTSDVTWDPASERLNIDARVNRDGADLMTLTGKYAPDQRTDAFSLKAKLNRADLRIFEPFAKDIASNFGGVANGTIDITGTPKDPILKGTVDVQGGKLTLDYLKADLSFDDKIYFGPDEIIARRILVRDPQGNTAVVRGGVYHDSFRYFQVRFDADLKNFRILNTTAKDNDMFYGVAYATGKAELFGPIDNLTIRANVTSNKGTKIYIPFDGATSVASQDVIRFVNRAQNRQGIAPPVASTTKPTPSTTSTVDLSGILMDFTFNITPDAYCEIQLDRQTGDIIKSYGNGVVAMQIDTKGDFSMTGAYSIDRGDYTFTFENVINKRFQIRPNSRITWTGDPYKAMLDVTAVYTQYTSLAPVLNSITSPSTSGDTRSAENTRRYPVDLLIKLNGDLLQPGITYDIDVKEYPASAESRQAVTAFETKLQSNEQELTRQVSSLLLFNQLMPEGSGFFDSQNNTAGLFNSVSELLSNQISRLASNLNENLDIGVSFGGFTSNAQNDNLINNLQLRFSYRFLNDRFRISRDGGFTYGQNQYGQVQTNTASLLGEWTLEYWITPDGRMRAKMYNRNQQSMMAQGTGASTITTGGGISFLYTRTFNHLFGKARKPAPGVPTVNVDTVTEGASTTESDDLPPRPASRASSLVNLKEK</sequence>
<evidence type="ECO:0000256" key="4">
    <source>
        <dbReference type="ARBA" id="ARBA00023136"/>
    </source>
</evidence>
<comment type="subcellular location">
    <subcellularLocation>
        <location evidence="1">Membrane</location>
        <topology evidence="1">Single-pass membrane protein</topology>
    </subcellularLocation>
</comment>
<evidence type="ECO:0000313" key="7">
    <source>
        <dbReference type="EMBL" id="OIN56629.1"/>
    </source>
</evidence>
<dbReference type="OrthoDB" id="9811276at2"/>
<name>A0A1S2VD62_9BACT</name>
<evidence type="ECO:0000256" key="3">
    <source>
        <dbReference type="ARBA" id="ARBA00022989"/>
    </source>
</evidence>
<evidence type="ECO:0000259" key="6">
    <source>
        <dbReference type="Pfam" id="PF04357"/>
    </source>
</evidence>
<feature type="compositionally biased region" description="Polar residues" evidence="5">
    <location>
        <begin position="1567"/>
        <end position="1577"/>
    </location>
</feature>
<feature type="region of interest" description="Disordered" evidence="5">
    <location>
        <begin position="1537"/>
        <end position="1577"/>
    </location>
</feature>